<evidence type="ECO:0000256" key="11">
    <source>
        <dbReference type="PROSITE-ProRule" id="PRU01360"/>
    </source>
</evidence>
<dbReference type="EMBL" id="JABWGV010000001">
    <property type="protein sequence ID" value="NVD43577.1"/>
    <property type="molecule type" value="Genomic_DNA"/>
</dbReference>
<evidence type="ECO:0000256" key="3">
    <source>
        <dbReference type="ARBA" id="ARBA00022452"/>
    </source>
</evidence>
<evidence type="ECO:0000256" key="6">
    <source>
        <dbReference type="ARBA" id="ARBA00023004"/>
    </source>
</evidence>
<organism evidence="16 17">
    <name type="scientific">Qipengyuania atrilutea</name>
    <dbReference type="NCBI Taxonomy" id="2744473"/>
    <lineage>
        <taxon>Bacteria</taxon>
        <taxon>Pseudomonadati</taxon>
        <taxon>Pseudomonadota</taxon>
        <taxon>Alphaproteobacteria</taxon>
        <taxon>Sphingomonadales</taxon>
        <taxon>Erythrobacteraceae</taxon>
        <taxon>Qipengyuania</taxon>
    </lineage>
</organism>
<evidence type="ECO:0000256" key="10">
    <source>
        <dbReference type="ARBA" id="ARBA00023237"/>
    </source>
</evidence>
<dbReference type="RefSeq" id="WP_176265901.1">
    <property type="nucleotide sequence ID" value="NZ_JABWGV010000001.1"/>
</dbReference>
<evidence type="ECO:0000256" key="2">
    <source>
        <dbReference type="ARBA" id="ARBA00022448"/>
    </source>
</evidence>
<dbReference type="Proteomes" id="UP000561438">
    <property type="component" value="Unassembled WGS sequence"/>
</dbReference>
<comment type="subcellular location">
    <subcellularLocation>
        <location evidence="1 11">Cell outer membrane</location>
        <topology evidence="1 11">Multi-pass membrane protein</topology>
    </subcellularLocation>
</comment>
<dbReference type="InterPro" id="IPR036942">
    <property type="entry name" value="Beta-barrel_TonB_sf"/>
</dbReference>
<evidence type="ECO:0000259" key="14">
    <source>
        <dbReference type="Pfam" id="PF00593"/>
    </source>
</evidence>
<feature type="chain" id="PRO_5032649492" evidence="13">
    <location>
        <begin position="34"/>
        <end position="893"/>
    </location>
</feature>
<feature type="signal peptide" evidence="13">
    <location>
        <begin position="1"/>
        <end position="33"/>
    </location>
</feature>
<dbReference type="GO" id="GO:0006826">
    <property type="term" value="P:iron ion transport"/>
    <property type="evidence" value="ECO:0007669"/>
    <property type="project" value="UniProtKB-KW"/>
</dbReference>
<keyword evidence="13" id="KW-0732">Signal</keyword>
<accession>A0A850GYX5</accession>
<evidence type="ECO:0000256" key="12">
    <source>
        <dbReference type="RuleBase" id="RU003357"/>
    </source>
</evidence>
<keyword evidence="4" id="KW-0410">Iron transport</keyword>
<dbReference type="Pfam" id="PF07715">
    <property type="entry name" value="Plug"/>
    <property type="match status" value="1"/>
</dbReference>
<dbReference type="PROSITE" id="PS52016">
    <property type="entry name" value="TONB_DEPENDENT_REC_3"/>
    <property type="match status" value="1"/>
</dbReference>
<dbReference type="AlphaFoldDB" id="A0A850GYX5"/>
<sequence length="893" mass="96102">MKFSPHVRIVSNRAAYLAGAAALGLAFPAAASAQQGAEPQTETDADELVLETEQGELAPRENVIIVTASKRETTLQETPISVSVTSGETIEQAQIRDIADLQTVAPSLRVSTLQSSANTNFVIRGFGNGANNAGIEPSVGVFIDNVYRSRSAAQIGDLANVQRIEVLRGPQSTLFGKNASAGVISIITREPQFEFGGSVSATYGNYDQIVLKGDVTGPITDSVAFSVDGTLNKRDGYVEVVNLDETINERDRYSLRGQLLFDNGGALRLRAIGDYSKIDELCCYAGNLVAGPTVPLIFAVGGAIQPEDLFSDRTFLNVLPENEIENYGGSLQADLELGALQLTSITAYRELSSFQQQDVDFSSADIVNELRDQSIDTFTQEVRLTSDFDGPLNFLLGGYYFKEDIVQDSGLTNGEDGRLFFDLLAGAGTPGTLGGIEGLFGFEPGSIFEQGPSTFEFFTLDNESYSIFGTVDFELTDRLTLTGGFNYTDDKKDFTLEQQSLDPLANVSLVDAFISQALGTRDPAQIGAFAAANPAQFQQIALLATNPASNPLLALRPLQFLPPFLNVPNAVEPGQTRDDNFSYTLRAAYDVTDNINTYFSYATGFKASSVNLSRDSRPLPGDFTPYPLSTGAPSGSVILPLILGPSSPITDAGLLVPNLTTGTRFAGPEEAEVYEFGLKAQFDRFGFNLALFDQTLEGFQSNIFTGTGFALANAGSQSSRGFELDATVNPTDPLVLTFAMTYLDAVYDSFVNSAVGDLTGTRPGNVPEFSISTSAAYTHEFGASGNALIARVDYSHESNRQLIEGLPDRIDFTLPDPFLPAREAAEPFRSETNLVNASLTFAMENGLEVGVWARNLLDDRFITQIFPGVAQTGTVSGYPNQPRTYGGTVRFNF</sequence>
<dbReference type="Pfam" id="PF00593">
    <property type="entry name" value="TonB_dep_Rec_b-barrel"/>
    <property type="match status" value="1"/>
</dbReference>
<evidence type="ECO:0000256" key="4">
    <source>
        <dbReference type="ARBA" id="ARBA00022496"/>
    </source>
</evidence>
<name>A0A850GYX5_9SPHN</name>
<evidence type="ECO:0000256" key="5">
    <source>
        <dbReference type="ARBA" id="ARBA00022692"/>
    </source>
</evidence>
<gene>
    <name evidence="16" type="ORF">HUV48_00915</name>
</gene>
<evidence type="ECO:0000313" key="16">
    <source>
        <dbReference type="EMBL" id="NVD43577.1"/>
    </source>
</evidence>
<dbReference type="GO" id="GO:0009279">
    <property type="term" value="C:cell outer membrane"/>
    <property type="evidence" value="ECO:0007669"/>
    <property type="project" value="UniProtKB-SubCell"/>
</dbReference>
<dbReference type="Gene3D" id="2.40.170.20">
    <property type="entry name" value="TonB-dependent receptor, beta-barrel domain"/>
    <property type="match status" value="1"/>
</dbReference>
<evidence type="ECO:0000256" key="7">
    <source>
        <dbReference type="ARBA" id="ARBA00023065"/>
    </source>
</evidence>
<keyword evidence="3 11" id="KW-1134">Transmembrane beta strand</keyword>
<keyword evidence="8 12" id="KW-0798">TonB box</keyword>
<dbReference type="InterPro" id="IPR012910">
    <property type="entry name" value="Plug_dom"/>
</dbReference>
<dbReference type="Gene3D" id="2.170.130.10">
    <property type="entry name" value="TonB-dependent receptor, plug domain"/>
    <property type="match status" value="1"/>
</dbReference>
<dbReference type="PANTHER" id="PTHR32552:SF81">
    <property type="entry name" value="TONB-DEPENDENT OUTER MEMBRANE RECEPTOR"/>
    <property type="match status" value="1"/>
</dbReference>
<protein>
    <submittedName>
        <fullName evidence="16">TonB-dependent receptor</fullName>
    </submittedName>
</protein>
<keyword evidence="6" id="KW-0408">Iron</keyword>
<evidence type="ECO:0000256" key="8">
    <source>
        <dbReference type="ARBA" id="ARBA00023077"/>
    </source>
</evidence>
<feature type="domain" description="TonB-dependent receptor plug" evidence="15">
    <location>
        <begin position="75"/>
        <end position="183"/>
    </location>
</feature>
<dbReference type="InterPro" id="IPR037066">
    <property type="entry name" value="Plug_dom_sf"/>
</dbReference>
<keyword evidence="10 11" id="KW-0998">Cell outer membrane</keyword>
<feature type="domain" description="TonB-dependent receptor-like beta-barrel" evidence="14">
    <location>
        <begin position="310"/>
        <end position="856"/>
    </location>
</feature>
<keyword evidence="17" id="KW-1185">Reference proteome</keyword>
<keyword evidence="5 11" id="KW-0812">Transmembrane</keyword>
<dbReference type="SUPFAM" id="SSF56935">
    <property type="entry name" value="Porins"/>
    <property type="match status" value="1"/>
</dbReference>
<dbReference type="InterPro" id="IPR039426">
    <property type="entry name" value="TonB-dep_rcpt-like"/>
</dbReference>
<dbReference type="InterPro" id="IPR000531">
    <property type="entry name" value="Beta-barrel_TonB"/>
</dbReference>
<evidence type="ECO:0000259" key="15">
    <source>
        <dbReference type="Pfam" id="PF07715"/>
    </source>
</evidence>
<evidence type="ECO:0000256" key="13">
    <source>
        <dbReference type="SAM" id="SignalP"/>
    </source>
</evidence>
<evidence type="ECO:0000256" key="1">
    <source>
        <dbReference type="ARBA" id="ARBA00004571"/>
    </source>
</evidence>
<evidence type="ECO:0000313" key="17">
    <source>
        <dbReference type="Proteomes" id="UP000561438"/>
    </source>
</evidence>
<dbReference type="PANTHER" id="PTHR32552">
    <property type="entry name" value="FERRICHROME IRON RECEPTOR-RELATED"/>
    <property type="match status" value="1"/>
</dbReference>
<evidence type="ECO:0000256" key="9">
    <source>
        <dbReference type="ARBA" id="ARBA00023136"/>
    </source>
</evidence>
<proteinExistence type="inferred from homology"/>
<comment type="similarity">
    <text evidence="11 12">Belongs to the TonB-dependent receptor family.</text>
</comment>
<keyword evidence="7" id="KW-0406">Ion transport</keyword>
<keyword evidence="16" id="KW-0675">Receptor</keyword>
<keyword evidence="9 11" id="KW-0472">Membrane</keyword>
<keyword evidence="2 11" id="KW-0813">Transport</keyword>
<comment type="caution">
    <text evidence="16">The sequence shown here is derived from an EMBL/GenBank/DDBJ whole genome shotgun (WGS) entry which is preliminary data.</text>
</comment>
<reference evidence="16 17" key="1">
    <citation type="submission" date="2020-06" db="EMBL/GenBank/DDBJ databases">
        <title>Altererythrobacter sp. HHU K3-1.</title>
        <authorList>
            <person name="Zhang D."/>
            <person name="Xue H."/>
        </authorList>
    </citation>
    <scope>NUCLEOTIDE SEQUENCE [LARGE SCALE GENOMIC DNA]</scope>
    <source>
        <strain evidence="16 17">HHU K3-1</strain>
    </source>
</reference>